<accession>A0AAJ1BEU1</accession>
<feature type="signal peptide" evidence="1">
    <location>
        <begin position="1"/>
        <end position="22"/>
    </location>
</feature>
<gene>
    <name evidence="2" type="ORF">MJ923_03250</name>
</gene>
<protein>
    <submittedName>
        <fullName evidence="2">TapY2 family type IVa secretion system protein</fullName>
    </submittedName>
</protein>
<dbReference type="Proteomes" id="UP001297581">
    <property type="component" value="Unassembled WGS sequence"/>
</dbReference>
<comment type="caution">
    <text evidence="2">The sequence shown here is derived from an EMBL/GenBank/DDBJ whole genome shotgun (WGS) entry which is preliminary data.</text>
</comment>
<evidence type="ECO:0000313" key="3">
    <source>
        <dbReference type="Proteomes" id="UP001297581"/>
    </source>
</evidence>
<proteinExistence type="predicted"/>
<dbReference type="AlphaFoldDB" id="A0AAJ1BEU1"/>
<keyword evidence="1" id="KW-0732">Signal</keyword>
<dbReference type="InterPro" id="IPR049848">
    <property type="entry name" value="TapY2-like"/>
</dbReference>
<dbReference type="EMBL" id="JAKUDL010000001">
    <property type="protein sequence ID" value="MCH4293323.1"/>
    <property type="molecule type" value="Genomic_DNA"/>
</dbReference>
<name>A0AAJ1BEU1_9GAMM</name>
<dbReference type="RefSeq" id="WP_240590241.1">
    <property type="nucleotide sequence ID" value="NZ_JAKUDL010000001.1"/>
</dbReference>
<feature type="chain" id="PRO_5042474757" evidence="1">
    <location>
        <begin position="23"/>
        <end position="102"/>
    </location>
</feature>
<organism evidence="2 3">
    <name type="scientific">Shewanella zhuhaiensis</name>
    <dbReference type="NCBI Taxonomy" id="2919576"/>
    <lineage>
        <taxon>Bacteria</taxon>
        <taxon>Pseudomonadati</taxon>
        <taxon>Pseudomonadota</taxon>
        <taxon>Gammaproteobacteria</taxon>
        <taxon>Alteromonadales</taxon>
        <taxon>Shewanellaceae</taxon>
        <taxon>Shewanella</taxon>
    </lineage>
</organism>
<dbReference type="NCBIfam" id="NF038109">
    <property type="entry name" value="tapY2_fam"/>
    <property type="match status" value="1"/>
</dbReference>
<evidence type="ECO:0000256" key="1">
    <source>
        <dbReference type="SAM" id="SignalP"/>
    </source>
</evidence>
<evidence type="ECO:0000313" key="2">
    <source>
        <dbReference type="EMBL" id="MCH4293323.1"/>
    </source>
</evidence>
<sequence length="102" mass="11455">MKYGCVLLVSILAAGANTQVQATPAEEYQDVKCFVQTSLGDKVVFFNWPVRQVAKNTYHLVGKGLGREKGVENFVKKVTECVPMEKKFSNHLARELDKHTLK</sequence>
<keyword evidence="3" id="KW-1185">Reference proteome</keyword>
<reference evidence="2 3" key="1">
    <citation type="submission" date="2022-02" db="EMBL/GenBank/DDBJ databases">
        <title>The genome sequence of Shewanella sp. 3B26.</title>
        <authorList>
            <person name="Du J."/>
        </authorList>
    </citation>
    <scope>NUCLEOTIDE SEQUENCE [LARGE SCALE GENOMIC DNA]</scope>
    <source>
        <strain evidence="2 3">3B26</strain>
    </source>
</reference>